<dbReference type="Proteomes" id="UP000006426">
    <property type="component" value="Plasmid pmppla107"/>
</dbReference>
<protein>
    <submittedName>
        <fullName evidence="1">Uncharacterized protein</fullName>
    </submittedName>
</protein>
<proteinExistence type="predicted"/>
<evidence type="ECO:0000313" key="1">
    <source>
        <dbReference type="EMBL" id="AXH59459.1"/>
    </source>
</evidence>
<geneLocation type="plasmid" evidence="2">
    <name>pmppla107</name>
</geneLocation>
<accession>A0AAD0PVN2</accession>
<dbReference type="AlphaFoldDB" id="A0AAD0PVN2"/>
<name>A0AAD0PVN2_PSEAV</name>
<reference evidence="1 2" key="1">
    <citation type="journal article" date="2011" name="PLoS Pathog.">
        <title>Dynamic evolution of pathogenicity revealed by sequencing and comparative genomics of 19 Pseudomonas syringae isolates.</title>
        <authorList>
            <person name="Baltrus D.A."/>
            <person name="Nishimura M.T."/>
            <person name="Romanchuk A."/>
            <person name="Chang J.H."/>
            <person name="Mukhtar M.S."/>
            <person name="Cherkis K."/>
            <person name="Roach J."/>
            <person name="Grant S.R."/>
            <person name="Jones C.D."/>
            <person name="Dangl J.L."/>
        </authorList>
    </citation>
    <scope>NUCLEOTIDE SEQUENCE [LARGE SCALE GENOMIC DNA]</scope>
    <source>
        <strain evidence="1 2">M301315</strain>
    </source>
</reference>
<evidence type="ECO:0000313" key="2">
    <source>
        <dbReference type="Proteomes" id="UP000006426"/>
    </source>
</evidence>
<organism evidence="1 2">
    <name type="scientific">Pseudomonas amygdali pv. lachrymans str. M301315</name>
    <dbReference type="NCBI Taxonomy" id="629260"/>
    <lineage>
        <taxon>Bacteria</taxon>
        <taxon>Pseudomonadati</taxon>
        <taxon>Pseudomonadota</taxon>
        <taxon>Gammaproteobacteria</taxon>
        <taxon>Pseudomonadales</taxon>
        <taxon>Pseudomonadaceae</taxon>
        <taxon>Pseudomonas</taxon>
        <taxon>Pseudomonas amygdali</taxon>
    </lineage>
</organism>
<dbReference type="EMBL" id="CP031226">
    <property type="protein sequence ID" value="AXH59459.1"/>
    <property type="molecule type" value="Genomic_DNA"/>
</dbReference>
<gene>
    <name evidence="1" type="ORF">PLA107_029985</name>
</gene>
<keyword evidence="1" id="KW-0614">Plasmid</keyword>
<sequence>MLMDSSAPNPMLFSPEAQSEFWGGMQPDFRAFIAHFEKKETFTYEFNELPELFIRMAHALPRVAQLPIDEKSQDILVKLIPLLVSMPFGTCIFAIHWLNHQAGESPIGWGTLCYLEATNITNNVADHQHYDLARQLVERISTIMRSRKAHGIHAQWPFKSK</sequence>